<dbReference type="Proteomes" id="UP000199391">
    <property type="component" value="Unassembled WGS sequence"/>
</dbReference>
<dbReference type="STRING" id="1035707.SAMN05216552_10595"/>
<dbReference type="OrthoDB" id="6182073at2"/>
<feature type="coiled-coil region" evidence="1">
    <location>
        <begin position="387"/>
        <end position="444"/>
    </location>
</feature>
<evidence type="ECO:0000313" key="3">
    <source>
        <dbReference type="Proteomes" id="UP000199391"/>
    </source>
</evidence>
<keyword evidence="1" id="KW-0175">Coiled coil</keyword>
<name>A0A1I7M546_9BURK</name>
<dbReference type="AlphaFoldDB" id="A0A1I7M546"/>
<keyword evidence="3" id="KW-1185">Reference proteome</keyword>
<gene>
    <name evidence="2" type="ORF">SAMN05216552_10595</name>
</gene>
<evidence type="ECO:0000313" key="2">
    <source>
        <dbReference type="EMBL" id="SFV17074.1"/>
    </source>
</evidence>
<organism evidence="2 3">
    <name type="scientific">Pseudoduganella namucuonensis</name>
    <dbReference type="NCBI Taxonomy" id="1035707"/>
    <lineage>
        <taxon>Bacteria</taxon>
        <taxon>Pseudomonadati</taxon>
        <taxon>Pseudomonadota</taxon>
        <taxon>Betaproteobacteria</taxon>
        <taxon>Burkholderiales</taxon>
        <taxon>Oxalobacteraceae</taxon>
        <taxon>Telluria group</taxon>
        <taxon>Pseudoduganella</taxon>
    </lineage>
</organism>
<feature type="coiled-coil region" evidence="1">
    <location>
        <begin position="271"/>
        <end position="298"/>
    </location>
</feature>
<reference evidence="3" key="1">
    <citation type="submission" date="2016-10" db="EMBL/GenBank/DDBJ databases">
        <authorList>
            <person name="Varghese N."/>
            <person name="Submissions S."/>
        </authorList>
    </citation>
    <scope>NUCLEOTIDE SEQUENCE [LARGE SCALE GENOMIC DNA]</scope>
    <source>
        <strain evidence="3">CGMCC 1.11014</strain>
    </source>
</reference>
<accession>A0A1I7M546</accession>
<dbReference type="EMBL" id="FPBO01000059">
    <property type="protein sequence ID" value="SFV17074.1"/>
    <property type="molecule type" value="Genomic_DNA"/>
</dbReference>
<sequence>MLTSETQSPGRGLCVCVAGAPHVDLDAIEQVLRTAGLAAPKRAAGAGGLDLQRWHSQVLSQRALQASPHGSEGGPGVPWERLATDIWLANLGSPAWVWSHSDATWLLDFWADFDHEMHFVLPCVSAADFLARALQAPEAGADAGELLTTWRHYHETLLRFHHRHRARSVLFLDSDWRGNADGLIDELGRRWQLSLRRPGPVAASHGSPLAAYLAHTAVARYGEIAELEDEIAATALQLGAPRSGPAARQPDLLASALAHFQEEQRSLARERAEDAARLRAAEASCQQAQQRAAAAERETQLRISRSTALERQLAQVQAQLSTRDRELGALSEQLAASAAAADEARQLATALSERREQDFAQCHAGVVDLLDSLKASLNESETHFRRGQALTAALARAETELAELATRAPSNELRASLAQSQARVEILDQVCRAAEDRVAALQAASAEHHGYLLQEIEDLQAESATHFRQLLAAQAGVHAAQQRWERASGQFPALYDAAHVTAEHLGGGRIRWRFVDAQFGAQHYPELNVVTSMEDGMLGLQFRQGDGLRLWPVASGREQVLILPVFGGTDQAERLMTLLCLGTSDWQLLRRLATLFSSLRASAGPEALAVAADQLPALERAAGRLRAFVEQFPAVIRVDGIRLEATQQQHEYEALTLVLEQFMYGTTVYPRFPIRLACAAIDSQGFGSHPRLEFPPLADGHPLASWFAESVDAHGPKFELRFALPDAVDLGVWSRLCQTDQALMLALAAALPDWLRRLEADGARATRPWAAWHPVVAMIAAIATTALGVTAEQQPTKNLPLLVTSEL</sequence>
<protein>
    <submittedName>
        <fullName evidence="2">Uncharacterized protein</fullName>
    </submittedName>
</protein>
<proteinExistence type="predicted"/>
<evidence type="ECO:0000256" key="1">
    <source>
        <dbReference type="SAM" id="Coils"/>
    </source>
</evidence>
<dbReference type="RefSeq" id="WP_093561209.1">
    <property type="nucleotide sequence ID" value="NZ_FPBO01000059.1"/>
</dbReference>